<name>A0A238BLJ9_9BILA</name>
<dbReference type="Gene3D" id="3.40.710.10">
    <property type="entry name" value="DD-peptidase/beta-lactamase superfamily"/>
    <property type="match status" value="1"/>
</dbReference>
<dbReference type="PANTHER" id="PTHR43319">
    <property type="entry name" value="BETA-LACTAMASE-RELATED"/>
    <property type="match status" value="1"/>
</dbReference>
<keyword evidence="2" id="KW-1185">Reference proteome</keyword>
<evidence type="ECO:0000313" key="2">
    <source>
        <dbReference type="Proteomes" id="UP000242913"/>
    </source>
</evidence>
<organism evidence="1 2">
    <name type="scientific">Onchocerca flexuosa</name>
    <dbReference type="NCBI Taxonomy" id="387005"/>
    <lineage>
        <taxon>Eukaryota</taxon>
        <taxon>Metazoa</taxon>
        <taxon>Ecdysozoa</taxon>
        <taxon>Nematoda</taxon>
        <taxon>Chromadorea</taxon>
        <taxon>Rhabditida</taxon>
        <taxon>Spirurina</taxon>
        <taxon>Spiruromorpha</taxon>
        <taxon>Filarioidea</taxon>
        <taxon>Onchocercidae</taxon>
        <taxon>Onchocerca</taxon>
    </lineage>
</organism>
<dbReference type="InterPro" id="IPR052907">
    <property type="entry name" value="Beta-lactamase/esterase"/>
</dbReference>
<accession>A0A238BLJ9</accession>
<reference evidence="1 2" key="1">
    <citation type="submission" date="2015-12" db="EMBL/GenBank/DDBJ databases">
        <title>Draft genome of the nematode, Onchocerca flexuosa.</title>
        <authorList>
            <person name="Mitreva M."/>
        </authorList>
    </citation>
    <scope>NUCLEOTIDE SEQUENCE [LARGE SCALE GENOMIC DNA]</scope>
    <source>
        <strain evidence="1">Red Deer</strain>
    </source>
</reference>
<dbReference type="EMBL" id="KZ270231">
    <property type="protein sequence ID" value="OZC06082.1"/>
    <property type="molecule type" value="Genomic_DNA"/>
</dbReference>
<dbReference type="Proteomes" id="UP000242913">
    <property type="component" value="Unassembled WGS sequence"/>
</dbReference>
<evidence type="ECO:0000313" key="1">
    <source>
        <dbReference type="EMBL" id="OZC06082.1"/>
    </source>
</evidence>
<dbReference type="AlphaFoldDB" id="A0A238BLJ9"/>
<proteinExistence type="predicted"/>
<dbReference type="InterPro" id="IPR012338">
    <property type="entry name" value="Beta-lactam/transpept-like"/>
</dbReference>
<sequence>MLEFIYHFVGSGQVFEFTWHCSISWFFREFHKSLRYPLWLSVISREMPYNNPEVREMENVAVLGIGTARGLANVISTIWKKNLINEDVWKRLSEPVEYGRDRVSCIKDYRGHGFHYVPHPIRRNAYVMLHPGHGKQNLIIDPFSKV</sequence>
<dbReference type="OrthoDB" id="5946976at2759"/>
<gene>
    <name evidence="1" type="ORF">X798_06936</name>
</gene>
<dbReference type="PANTHER" id="PTHR43319:SF4">
    <property type="entry name" value="BETA-LACTAMASE DOMAIN-CONTAINING PROTEIN 2"/>
    <property type="match status" value="1"/>
</dbReference>
<protein>
    <submittedName>
        <fullName evidence="1">Uncharacterized protein</fullName>
    </submittedName>
</protein>